<feature type="compositionally biased region" description="Pro residues" evidence="7">
    <location>
        <begin position="943"/>
        <end position="952"/>
    </location>
</feature>
<dbReference type="SMART" id="SM00822">
    <property type="entry name" value="PKS_KR"/>
    <property type="match status" value="1"/>
</dbReference>
<dbReference type="InterPro" id="IPR020841">
    <property type="entry name" value="PKS_Beta-ketoAc_synthase_dom"/>
</dbReference>
<dbReference type="InterPro" id="IPR013154">
    <property type="entry name" value="ADH-like_N"/>
</dbReference>
<keyword evidence="13" id="KW-1185">Reference proteome</keyword>
<evidence type="ECO:0000256" key="6">
    <source>
        <dbReference type="PROSITE-ProRule" id="PRU01363"/>
    </source>
</evidence>
<dbReference type="InterPro" id="IPR036736">
    <property type="entry name" value="ACP-like_sf"/>
</dbReference>
<dbReference type="InterPro" id="IPR050091">
    <property type="entry name" value="PKS_NRPS_Biosynth_Enz"/>
</dbReference>
<feature type="active site" description="Proton donor; for dehydratase activity" evidence="6">
    <location>
        <position position="1191"/>
    </location>
</feature>
<feature type="active site" description="Proton acceptor; for dehydratase activity" evidence="6">
    <location>
        <position position="1025"/>
    </location>
</feature>
<dbReference type="SMART" id="SM00825">
    <property type="entry name" value="PKS_KS"/>
    <property type="match status" value="1"/>
</dbReference>
<feature type="domain" description="Carrier" evidence="8">
    <location>
        <begin position="2103"/>
        <end position="2178"/>
    </location>
</feature>
<dbReference type="InterPro" id="IPR049551">
    <property type="entry name" value="PKS_DH_C"/>
</dbReference>
<dbReference type="SMART" id="SM00826">
    <property type="entry name" value="PKS_DH"/>
    <property type="match status" value="1"/>
</dbReference>
<dbReference type="FunFam" id="3.40.50.720:FF:000372">
    <property type="entry name" value="Mycocerosic acid synthase-like polyketide synthase"/>
    <property type="match status" value="1"/>
</dbReference>
<dbReference type="CDD" id="cd05195">
    <property type="entry name" value="enoyl_red"/>
    <property type="match status" value="1"/>
</dbReference>
<dbReference type="PROSITE" id="PS00606">
    <property type="entry name" value="KS3_1"/>
    <property type="match status" value="1"/>
</dbReference>
<feature type="domain" description="PKS/mFAS DH" evidence="10">
    <location>
        <begin position="992"/>
        <end position="1275"/>
    </location>
</feature>
<name>A0A2U3P258_9MYCO</name>
<dbReference type="EMBL" id="FUEZ01000003">
    <property type="protein sequence ID" value="SPM37836.1"/>
    <property type="molecule type" value="Genomic_DNA"/>
</dbReference>
<keyword evidence="2" id="KW-0597">Phosphoprotein</keyword>
<dbReference type="Pfam" id="PF16197">
    <property type="entry name" value="KAsynt_C_assoc"/>
    <property type="match status" value="1"/>
</dbReference>
<evidence type="ECO:0000259" key="9">
    <source>
        <dbReference type="PROSITE" id="PS52004"/>
    </source>
</evidence>
<dbReference type="GO" id="GO:0016491">
    <property type="term" value="F:oxidoreductase activity"/>
    <property type="evidence" value="ECO:0007669"/>
    <property type="project" value="InterPro"/>
</dbReference>
<dbReference type="PANTHER" id="PTHR43775:SF37">
    <property type="entry name" value="SI:DKEY-61P9.11"/>
    <property type="match status" value="1"/>
</dbReference>
<feature type="region of interest" description="N-terminal hotdog fold" evidence="6">
    <location>
        <begin position="992"/>
        <end position="1112"/>
    </location>
</feature>
<evidence type="ECO:0000313" key="12">
    <source>
        <dbReference type="EMBL" id="SPM37877.1"/>
    </source>
</evidence>
<dbReference type="NCBIfam" id="NF041183">
    <property type="entry name" value="Pks2_ls1_myc"/>
    <property type="match status" value="1"/>
</dbReference>
<dbReference type="Pfam" id="PF02801">
    <property type="entry name" value="Ketoacyl-synt_C"/>
    <property type="match status" value="1"/>
</dbReference>
<dbReference type="Pfam" id="PF08659">
    <property type="entry name" value="KR"/>
    <property type="match status" value="1"/>
</dbReference>
<organism evidence="11 13">
    <name type="scientific">Mycobacterium numidiamassiliense</name>
    <dbReference type="NCBI Taxonomy" id="1841861"/>
    <lineage>
        <taxon>Bacteria</taxon>
        <taxon>Bacillati</taxon>
        <taxon>Actinomycetota</taxon>
        <taxon>Actinomycetes</taxon>
        <taxon>Mycobacteriales</taxon>
        <taxon>Mycobacteriaceae</taxon>
        <taxon>Mycobacterium</taxon>
    </lineage>
</organism>
<dbReference type="InterPro" id="IPR053386">
    <property type="entry name" value="MBFA_synthase"/>
</dbReference>
<feature type="domain" description="Ketosynthase family 3 (KS3)" evidence="9">
    <location>
        <begin position="99"/>
        <end position="524"/>
    </location>
</feature>
<dbReference type="InterPro" id="IPR014030">
    <property type="entry name" value="Ketoacyl_synth_N"/>
</dbReference>
<dbReference type="GO" id="GO:0071770">
    <property type="term" value="P:DIM/DIP cell wall layer assembly"/>
    <property type="evidence" value="ECO:0007669"/>
    <property type="project" value="TreeGrafter"/>
</dbReference>
<dbReference type="GO" id="GO:0005886">
    <property type="term" value="C:plasma membrane"/>
    <property type="evidence" value="ECO:0007669"/>
    <property type="project" value="TreeGrafter"/>
</dbReference>
<dbReference type="SUPFAM" id="SSF55048">
    <property type="entry name" value="Probable ACP-binding domain of malonyl-CoA ACP transacylase"/>
    <property type="match status" value="1"/>
</dbReference>
<dbReference type="STRING" id="1841861.GCA_900157365_04211"/>
<gene>
    <name evidence="12" type="ORF">MNAB215_50</name>
    <name evidence="11" type="ORF">MNAB215_9</name>
</gene>
<dbReference type="FunFam" id="3.40.50.720:FF:000209">
    <property type="entry name" value="Polyketide synthase Pks12"/>
    <property type="match status" value="1"/>
</dbReference>
<dbReference type="CDD" id="cd00833">
    <property type="entry name" value="PKS"/>
    <property type="match status" value="1"/>
</dbReference>
<dbReference type="InterPro" id="IPR009081">
    <property type="entry name" value="PP-bd_ACP"/>
</dbReference>
<keyword evidence="3" id="KW-0808">Transferase</keyword>
<dbReference type="PROSITE" id="PS50075">
    <property type="entry name" value="CARRIER"/>
    <property type="match status" value="2"/>
</dbReference>
<dbReference type="Gene3D" id="3.10.129.110">
    <property type="entry name" value="Polyketide synthase dehydratase"/>
    <property type="match status" value="1"/>
</dbReference>
<dbReference type="Pfam" id="PF00550">
    <property type="entry name" value="PP-binding"/>
    <property type="match status" value="2"/>
</dbReference>
<dbReference type="InterPro" id="IPR016039">
    <property type="entry name" value="Thiolase-like"/>
</dbReference>
<accession>A0A2U3P258</accession>
<dbReference type="SUPFAM" id="SSF52151">
    <property type="entry name" value="FabD/lysophospholipase-like"/>
    <property type="match status" value="1"/>
</dbReference>
<dbReference type="InterPro" id="IPR014031">
    <property type="entry name" value="Ketoacyl_synth_C"/>
</dbReference>
<dbReference type="Pfam" id="PF14765">
    <property type="entry name" value="PS-DH"/>
    <property type="match status" value="1"/>
</dbReference>
<dbReference type="GO" id="GO:0004315">
    <property type="term" value="F:3-oxoacyl-[acyl-carrier-protein] synthase activity"/>
    <property type="evidence" value="ECO:0007669"/>
    <property type="project" value="InterPro"/>
</dbReference>
<dbReference type="InterPro" id="IPR049552">
    <property type="entry name" value="PKS_DH_N"/>
</dbReference>
<feature type="region of interest" description="Disordered" evidence="7">
    <location>
        <begin position="933"/>
        <end position="952"/>
    </location>
</feature>
<dbReference type="SUPFAM" id="SSF50129">
    <property type="entry name" value="GroES-like"/>
    <property type="match status" value="1"/>
</dbReference>
<dbReference type="Pfam" id="PF21089">
    <property type="entry name" value="PKS_DH_N"/>
    <property type="match status" value="1"/>
</dbReference>
<dbReference type="GO" id="GO:0006633">
    <property type="term" value="P:fatty acid biosynthetic process"/>
    <property type="evidence" value="ECO:0007669"/>
    <property type="project" value="InterPro"/>
</dbReference>
<feature type="region of interest" description="C-terminal hotdog fold" evidence="6">
    <location>
        <begin position="1127"/>
        <end position="1275"/>
    </location>
</feature>
<evidence type="ECO:0000259" key="10">
    <source>
        <dbReference type="PROSITE" id="PS52019"/>
    </source>
</evidence>
<dbReference type="SMART" id="SM00823">
    <property type="entry name" value="PKS_PP"/>
    <property type="match status" value="2"/>
</dbReference>
<dbReference type="InterPro" id="IPR042104">
    <property type="entry name" value="PKS_dehydratase_sf"/>
</dbReference>
<sequence length="2189" mass="232796">VTTAVPDEAGLRRWLIEYLVTEIGCERDDVDSDAAFNDLGVGSRDAVVLSGELASVAGRAVSPLDFWQHPTINELVKFLTTPESESAAEGIPAERGWVDEPIAVIGLGCRFPGDISGPETFWRFLCEGRSSIAEVPAGRWQPYDDGSPEIATALAATTRWGSVLTDVDGFDAEFFEISPHEATAMDPQQRLLLEVAWEALEHAGIPAESLRRSQTGVFAGACATDYGYLAGTDLSRVDAWSNIGGALSIIANRLSYFLDLRGPSVAVDTACSSSLVAVHLAAQSLRAGDCDLAIAAGVNLLLSPAIFRSFDGAEALSPTGQCRSFDADADGFVRGEGCGAVVLKRVSDAVRDGDRVLAVIRGSAVNQDGRSNGLMAPNPAAQMAVLRAACANAGVAPHQVDYVETHGTGTLLGDPIEARALGTVLGRGRPEDVPLLIGAVKSNMGHLEGAAGIAGLIKAVLAVHRGHIPPNLNFATPNPHIPFQDMRLKVVAEQTDWPETGLPRRAGVSSFGFGGTNAHVVIEQAPAMDPVASQPDPAVSTLVVSGKTTERVASWASALAEWMDGDGADVALAEVAHTLNHHRPRHALFGTVCARDRKQAIAGLRALAEDKPADGVVAPHEGTSRPGIVFVYSGQGSQWAGMGRQLLADEPVFAEAVAKLEPIFVAQTGFSLQRVLAEGQAVTGIERIQPVLVGVQLALTTLWRSYGVEPDAVIGHSMGEVTAAVVAGALSVTDGLRVIATRSRLMARLAGQGAMALLESDAAATEKLLADYPQVSIAVYSSPSQTVIAGPPDQVDAVMAVVAADDRLARRIEVDVASHHRIVEPILPELRSELADLAPDEPAIPVISTTCDPDGDAPVFDADHWAANLRNPVRFSQAVATAGAKHATFIEVSPHPLLIHAINDALGASDDHHIVSSLQRDADDTWMFHSNLNASHTTDRPQTPHPPEPHPSLPTAPWHHTHHWIGAVAHRPRLAGDGEGSAAAGGRTVLVHPLLGVHVRLPEEPERHVWAGEVGTTAHPWLTDHQVHAVPAFPGAAYCEMALAAARATLGEASEVCDLRFEQMLLLDDETPLNSDALVQAPGVAAFEVQTNHEGERARRASATLRALGEIIQPPAHDVAALLAAHPHRVDGDELRQWFDDRGVHFGSAFAGLTAARTVDRKDGTILAEVELPQSIRAQQTGYGAHPALLDACFQSAAAHARSRDVGNGGMLLPLGVRRIRSFGPLQTARYCLSRVTETHPTGMETDLDVFDENGAVLLTVRGLRVGSDVTESGARQRLMAERLLTIDWQQRELPAAAGGEAGTWLLLVTSDADDLLPAELADALKTEGAQCKTVRWQQHDAEQLGRELADVGGVVVLTGPAAAGNDEQCASRGREQVRQLVRIARQVTECRDEPPRLYVVTRNTQTVLPDDRPSLDQAGLRGLMRVIAAEHTRMRASQIDLDAGTDAAQVARQLLAGSGEDETAWRGGQWYTARLRPAPLRPDERRTAPADPRHEGMRLEISTPGDLQGLELVAFDRTPPGPGQIEVAVSASSLNFADVLIAMGRFPSVDGRQPRLGMDFAGVVSAVGPGVTDHQVGDRVGGVSENGCWATFVTCDANLAVTLPSGLDAEQAAAATTAYATAWYGLQDMARIKPGERVLIHSATGGVGRAAMAIARLAGAEIFATAGSPQRRALLHDMGVEHVYDSRSTAFAEEIRRDTDGYGVDVVLNSVTGAAQRAGFELLAIGGRFVEIGKRDVYGDTRLGLYPFRRNLTFHYLDLALMAASHPQQVGELLRTVYRLVGDGELPPLERTVYPLAEAATAIRVMGAAEHTGKLLLSVPHEGHNTVVVPPEVAKIFRDDGAYIITGGLGGLGLFLANQMGKAGCGRIVLTARSAPTSKAQQAVSRIRASGVDVVVECGNMAEADTAARVVASAKATGLRLRGVLHAAAVVEDATLANITDELIDRDWAPKVYGAWNLHNATLDEPLDWFCCFSSAAALLGSPGQGAYAAANSWVDGLTHWRRSLGLPALAIAWGAWGEVGRATHLAEGGRTTMIAPDEGAAAFEELLRFDRGYTGYVPTTGMPWLAELVAHSPFAEAFQNARGERADASTLRNELRTLSQDEWPTRLRRLITEQTGLILRRAVDPDRPFVEHGLDSLGNLELRTRIEAETGIRITPKAIATHNTAHALSLHLAETLVADEGRSTATG</sequence>
<dbReference type="SUPFAM" id="SSF53901">
    <property type="entry name" value="Thiolase-like"/>
    <property type="match status" value="1"/>
</dbReference>
<feature type="non-terminal residue" evidence="11">
    <location>
        <position position="1"/>
    </location>
</feature>
<dbReference type="InterPro" id="IPR016036">
    <property type="entry name" value="Malonyl_transacylase_ACP-bd"/>
</dbReference>
<protein>
    <submittedName>
        <fullName evidence="11">Multifunctional mycocerosic acid synthase membrane-associated MAS</fullName>
    </submittedName>
</protein>
<keyword evidence="4" id="KW-0521">NADP</keyword>
<keyword evidence="1" id="KW-0596">Phosphopantetheine</keyword>
<proteinExistence type="predicted"/>
<dbReference type="EMBL" id="FUEZ01000003">
    <property type="protein sequence ID" value="SPM37877.1"/>
    <property type="molecule type" value="Genomic_DNA"/>
</dbReference>
<dbReference type="GO" id="GO:0005737">
    <property type="term" value="C:cytoplasm"/>
    <property type="evidence" value="ECO:0007669"/>
    <property type="project" value="TreeGrafter"/>
</dbReference>
<dbReference type="Gene3D" id="3.40.47.10">
    <property type="match status" value="1"/>
</dbReference>
<dbReference type="Gene3D" id="3.40.366.10">
    <property type="entry name" value="Malonyl-Coenzyme A Acyl Carrier Protein, domain 2"/>
    <property type="match status" value="1"/>
</dbReference>
<dbReference type="InterPro" id="IPR011032">
    <property type="entry name" value="GroES-like_sf"/>
</dbReference>
<dbReference type="Pfam" id="PF13602">
    <property type="entry name" value="ADH_zinc_N_2"/>
    <property type="match status" value="1"/>
</dbReference>
<feature type="domain" description="Carrier" evidence="8">
    <location>
        <begin position="6"/>
        <end position="83"/>
    </location>
</feature>
<dbReference type="InterPro" id="IPR014043">
    <property type="entry name" value="Acyl_transferase_dom"/>
</dbReference>
<evidence type="ECO:0000313" key="11">
    <source>
        <dbReference type="EMBL" id="SPM37836.1"/>
    </source>
</evidence>
<evidence type="ECO:0000256" key="4">
    <source>
        <dbReference type="ARBA" id="ARBA00022857"/>
    </source>
</evidence>
<dbReference type="FunFam" id="3.40.47.10:FF:000019">
    <property type="entry name" value="Polyketide synthase type I"/>
    <property type="match status" value="1"/>
</dbReference>
<dbReference type="InterPro" id="IPR049900">
    <property type="entry name" value="PKS_mFAS_DH"/>
</dbReference>
<dbReference type="InterPro" id="IPR032821">
    <property type="entry name" value="PKS_assoc"/>
</dbReference>
<dbReference type="FunFam" id="3.30.70.250:FF:000003">
    <property type="entry name" value="Polyketide beta-ketoacyl synthase Pks3"/>
    <property type="match status" value="1"/>
</dbReference>
<evidence type="ECO:0000256" key="7">
    <source>
        <dbReference type="SAM" id="MobiDB-lite"/>
    </source>
</evidence>
<dbReference type="PANTHER" id="PTHR43775">
    <property type="entry name" value="FATTY ACID SYNTHASE"/>
    <property type="match status" value="1"/>
</dbReference>
<dbReference type="SUPFAM" id="SSF51735">
    <property type="entry name" value="NAD(P)-binding Rossmann-fold domains"/>
    <property type="match status" value="3"/>
</dbReference>
<dbReference type="Gene3D" id="1.10.1200.10">
    <property type="entry name" value="ACP-like"/>
    <property type="match status" value="2"/>
</dbReference>
<dbReference type="InterPro" id="IPR020806">
    <property type="entry name" value="PKS_PP-bd"/>
</dbReference>
<dbReference type="Gene3D" id="3.90.180.10">
    <property type="entry name" value="Medium-chain alcohol dehydrogenases, catalytic domain"/>
    <property type="match status" value="1"/>
</dbReference>
<dbReference type="InterPro" id="IPR013968">
    <property type="entry name" value="PKS_KR"/>
</dbReference>
<evidence type="ECO:0000256" key="2">
    <source>
        <dbReference type="ARBA" id="ARBA00022553"/>
    </source>
</evidence>
<evidence type="ECO:0000256" key="1">
    <source>
        <dbReference type="ARBA" id="ARBA00022450"/>
    </source>
</evidence>
<dbReference type="InterPro" id="IPR057326">
    <property type="entry name" value="KR_dom"/>
</dbReference>
<dbReference type="Proteomes" id="UP000240424">
    <property type="component" value="Unassembled WGS sequence"/>
</dbReference>
<dbReference type="Gene3D" id="3.30.70.250">
    <property type="entry name" value="Malonyl-CoA ACP transacylase, ACP-binding"/>
    <property type="match status" value="1"/>
</dbReference>
<dbReference type="PROSITE" id="PS52019">
    <property type="entry name" value="PKS_MFAS_DH"/>
    <property type="match status" value="1"/>
</dbReference>
<dbReference type="Pfam" id="PF00109">
    <property type="entry name" value="ketoacyl-synt"/>
    <property type="match status" value="1"/>
</dbReference>
<dbReference type="Pfam" id="PF00698">
    <property type="entry name" value="Acyl_transf_1"/>
    <property type="match status" value="1"/>
</dbReference>
<evidence type="ECO:0000256" key="3">
    <source>
        <dbReference type="ARBA" id="ARBA00022679"/>
    </source>
</evidence>
<dbReference type="SMART" id="SM00827">
    <property type="entry name" value="PKS_AT"/>
    <property type="match status" value="1"/>
</dbReference>
<dbReference type="SMART" id="SM00829">
    <property type="entry name" value="PKS_ER"/>
    <property type="match status" value="1"/>
</dbReference>
<evidence type="ECO:0000313" key="13">
    <source>
        <dbReference type="Proteomes" id="UP000240424"/>
    </source>
</evidence>
<reference evidence="11 13" key="1">
    <citation type="submission" date="2017-01" db="EMBL/GenBank/DDBJ databases">
        <authorList>
            <consortium name="Urmite Genomes"/>
        </authorList>
    </citation>
    <scope>NUCLEOTIDE SEQUENCE [LARGE SCALE GENOMIC DNA]</scope>
    <source>
        <strain evidence="11 13">AB215</strain>
    </source>
</reference>
<evidence type="ECO:0000256" key="5">
    <source>
        <dbReference type="ARBA" id="ARBA00023268"/>
    </source>
</evidence>
<dbReference type="InterPro" id="IPR018201">
    <property type="entry name" value="Ketoacyl_synth_AS"/>
</dbReference>
<dbReference type="InterPro" id="IPR036291">
    <property type="entry name" value="NAD(P)-bd_dom_sf"/>
</dbReference>
<dbReference type="InterPro" id="IPR016035">
    <property type="entry name" value="Acyl_Trfase/lysoPLipase"/>
</dbReference>
<dbReference type="GO" id="GO:0031177">
    <property type="term" value="F:phosphopantetheine binding"/>
    <property type="evidence" value="ECO:0007669"/>
    <property type="project" value="InterPro"/>
</dbReference>
<dbReference type="GO" id="GO:0004312">
    <property type="term" value="F:fatty acid synthase activity"/>
    <property type="evidence" value="ECO:0007669"/>
    <property type="project" value="TreeGrafter"/>
</dbReference>
<dbReference type="InterPro" id="IPR020843">
    <property type="entry name" value="ER"/>
</dbReference>
<dbReference type="Gene3D" id="3.40.50.720">
    <property type="entry name" value="NAD(P)-binding Rossmann-like Domain"/>
    <property type="match status" value="3"/>
</dbReference>
<dbReference type="InterPro" id="IPR001227">
    <property type="entry name" value="Ac_transferase_dom_sf"/>
</dbReference>
<evidence type="ECO:0000259" key="8">
    <source>
        <dbReference type="PROSITE" id="PS50075"/>
    </source>
</evidence>
<dbReference type="InterPro" id="IPR020807">
    <property type="entry name" value="PKS_DH"/>
</dbReference>
<dbReference type="PROSITE" id="PS52004">
    <property type="entry name" value="KS3_2"/>
    <property type="match status" value="1"/>
</dbReference>
<dbReference type="Pfam" id="PF08240">
    <property type="entry name" value="ADH_N"/>
    <property type="match status" value="1"/>
</dbReference>
<keyword evidence="5" id="KW-0511">Multifunctional enzyme</keyword>
<dbReference type="SUPFAM" id="SSF47336">
    <property type="entry name" value="ACP-like"/>
    <property type="match status" value="2"/>
</dbReference>